<protein>
    <recommendedName>
        <fullName evidence="3">DnaA N-terminal domain-containing protein</fullName>
    </recommendedName>
</protein>
<accession>A0ABU5NDD3</accession>
<reference evidence="1 2" key="1">
    <citation type="submission" date="2023-03" db="EMBL/GenBank/DDBJ databases">
        <title>Host association and intracellularity evolved multiple times independently in the Rickettsiales.</title>
        <authorList>
            <person name="Castelli M."/>
            <person name="Nardi T."/>
            <person name="Gammuto L."/>
            <person name="Bellinzona G."/>
            <person name="Sabaneyeva E."/>
            <person name="Potekhin A."/>
            <person name="Serra V."/>
            <person name="Petroni G."/>
            <person name="Sassera D."/>
        </authorList>
    </citation>
    <scope>NUCLEOTIDE SEQUENCE [LARGE SCALE GENOMIC DNA]</scope>
    <source>
        <strain evidence="1 2">Sr 2-6</strain>
    </source>
</reference>
<comment type="caution">
    <text evidence="1">The sequence shown here is derived from an EMBL/GenBank/DDBJ whole genome shotgun (WGS) entry which is preliminary data.</text>
</comment>
<evidence type="ECO:0008006" key="3">
    <source>
        <dbReference type="Google" id="ProtNLM"/>
    </source>
</evidence>
<evidence type="ECO:0000313" key="2">
    <source>
        <dbReference type="Proteomes" id="UP001291687"/>
    </source>
</evidence>
<dbReference type="RefSeq" id="WP_322777110.1">
    <property type="nucleotide sequence ID" value="NZ_JARJFB010000095.1"/>
</dbReference>
<gene>
    <name evidence="1" type="ORF">Megvenef_01179</name>
</gene>
<keyword evidence="2" id="KW-1185">Reference proteome</keyword>
<organism evidence="1 2">
    <name type="scientific">Candidatus Megaera venefica</name>
    <dbReference type="NCBI Taxonomy" id="2055910"/>
    <lineage>
        <taxon>Bacteria</taxon>
        <taxon>Pseudomonadati</taxon>
        <taxon>Pseudomonadota</taxon>
        <taxon>Alphaproteobacteria</taxon>
        <taxon>Rickettsiales</taxon>
        <taxon>Rickettsiaceae</taxon>
        <taxon>Candidatus Megaera</taxon>
    </lineage>
</organism>
<sequence length="495" mass="56808">MKAQSKLNKKANNKKNLLKEEGNIRIEALYNIILTESGKADYLAIDIYTEARSWYKPKKTNIQGNIVYSSKLSGYGWQIGYEYLANKHKCTTELIRRKLVLLEKLGLLTRDFRTEYYHGKRFNNNMYLLVWKDTPHFYSEIGLEKKVLTTPQNQVELCKNSCPPLQQKLDNIYVIPNNGKKKEEEAKAYSSSFFSSTPIEVNTPLACAREVKIQPYKIVQISNTKPEPAPQEPIIEVPTLAISSLAELAKVYQAEEIRVVASKVVNCDQLEEQPYEKIVQLKSRILVEETASISSEEGSVNTGRIDQITQLKAEIFKAFDSKTSEEIMENCTFTELEPNKLGISIRAKFIFSEHDKQKLKTCVHMTYGSEIKMVNTSVTERLVPIEEVSKVMQAQSNCLKWDRFKNELLKYFPEKTGDHILNAWFDKLRVSEDAPNNRIILTGSTFYVDSIYSRFETAIEGVVKKMAASQNKVTLELHYENNSQRPRIYKPNGGF</sequence>
<evidence type="ECO:0000313" key="1">
    <source>
        <dbReference type="EMBL" id="MEA0971206.1"/>
    </source>
</evidence>
<dbReference type="EMBL" id="JARJFB010000095">
    <property type="protein sequence ID" value="MEA0971206.1"/>
    <property type="molecule type" value="Genomic_DNA"/>
</dbReference>
<name>A0ABU5NDD3_9RICK</name>
<proteinExistence type="predicted"/>
<dbReference type="Proteomes" id="UP001291687">
    <property type="component" value="Unassembled WGS sequence"/>
</dbReference>